<dbReference type="SUPFAM" id="SSF52968">
    <property type="entry name" value="B12-dependent dehydatase associated subunit"/>
    <property type="match status" value="1"/>
</dbReference>
<dbReference type="RefSeq" id="WP_078807057.1">
    <property type="nucleotide sequence ID" value="NZ_FUXI01000010.1"/>
</dbReference>
<dbReference type="AlphaFoldDB" id="A0A1T4MKK7"/>
<protein>
    <submittedName>
        <fullName evidence="1">Propanediol dehydratase medium subunit</fullName>
    </submittedName>
</protein>
<evidence type="ECO:0000313" key="1">
    <source>
        <dbReference type="EMBL" id="SJZ67483.1"/>
    </source>
</evidence>
<evidence type="ECO:0000313" key="2">
    <source>
        <dbReference type="Proteomes" id="UP000190328"/>
    </source>
</evidence>
<dbReference type="OrthoDB" id="4218at2"/>
<dbReference type="Proteomes" id="UP000190328">
    <property type="component" value="Unassembled WGS sequence"/>
</dbReference>
<dbReference type="PIRSF" id="PIRSF018506">
    <property type="entry name" value="Prpndl_dhdrts_md"/>
    <property type="match status" value="1"/>
</dbReference>
<dbReference type="EMBL" id="FUXI01000010">
    <property type="protein sequence ID" value="SJZ67483.1"/>
    <property type="molecule type" value="Genomic_DNA"/>
</dbReference>
<dbReference type="Pfam" id="PF02288">
    <property type="entry name" value="Dehydratase_MU"/>
    <property type="match status" value="1"/>
</dbReference>
<dbReference type="InterPro" id="IPR003208">
    <property type="entry name" value="Dehydtase/Dehydtase_re"/>
</dbReference>
<dbReference type="InterPro" id="IPR025541">
    <property type="entry name" value="Ppandiol/glycerol_DHydtase_msu"/>
</dbReference>
<gene>
    <name evidence="1" type="ORF">SAMN02745116_01134</name>
</gene>
<accession>A0A1T4MKK7</accession>
<dbReference type="Gene3D" id="3.40.50.10150">
    <property type="entry name" value="B12-dependent dehydatase associated subunit"/>
    <property type="match status" value="1"/>
</dbReference>
<proteinExistence type="predicted"/>
<sequence length="219" mass="23827">MAEINEQLLRSIIKEVLQEMDSHTEEKVTFHSNPPANTENNWFSPIGKAQTGVSRDEVVIAVAPAFAESQTQSIVGVPHKEILKQVIAGIEEEGLKARVVKVYRSSDVAFVSVEGDNLSGSGVCVGLQSKGTAIIHQKDLQPLTNLELFPQAPLLTPETYRAIGKNAAKYAKGESPNPVPMMNDQMARPKYQALSALLHIKETKYVVVGKPAEEIAVSI</sequence>
<dbReference type="InterPro" id="IPR010254">
    <property type="entry name" value="B12-dep_deHydtase_bsu"/>
</dbReference>
<organism evidence="1 2">
    <name type="scientific">Pilibacter termitis</name>
    <dbReference type="NCBI Taxonomy" id="263852"/>
    <lineage>
        <taxon>Bacteria</taxon>
        <taxon>Bacillati</taxon>
        <taxon>Bacillota</taxon>
        <taxon>Bacilli</taxon>
        <taxon>Lactobacillales</taxon>
        <taxon>Enterococcaceae</taxon>
        <taxon>Pilibacter</taxon>
    </lineage>
</organism>
<dbReference type="STRING" id="263852.SAMN02745116_01134"/>
<reference evidence="1 2" key="1">
    <citation type="submission" date="2017-02" db="EMBL/GenBank/DDBJ databases">
        <authorList>
            <person name="Peterson S.W."/>
        </authorList>
    </citation>
    <scope>NUCLEOTIDE SEQUENCE [LARGE SCALE GENOMIC DNA]</scope>
    <source>
        <strain evidence="1 2">ATCC BAA-1030</strain>
    </source>
</reference>
<keyword evidence="2" id="KW-1185">Reference proteome</keyword>
<dbReference type="NCBIfam" id="NF011616">
    <property type="entry name" value="PRK15042.1"/>
    <property type="match status" value="1"/>
</dbReference>
<name>A0A1T4MKK7_9ENTE</name>